<sequence>MVRATKGNFEYRVDSQPSVTVLMRPSKTLLFKNDYESPFVKALLEGKETVIIRLTDYEFEKSTAKFTLNGAKEAISKVMGSCHK</sequence>
<keyword evidence="2" id="KW-1185">Reference proteome</keyword>
<comment type="caution">
    <text evidence="1">The sequence shown here is derived from an EMBL/GenBank/DDBJ whole genome shotgun (WGS) entry which is preliminary data.</text>
</comment>
<dbReference type="RefSeq" id="WP_139941609.1">
    <property type="nucleotide sequence ID" value="NZ_JBHSYP010000005.1"/>
</dbReference>
<evidence type="ECO:0000313" key="2">
    <source>
        <dbReference type="Proteomes" id="UP000319148"/>
    </source>
</evidence>
<reference evidence="2" key="1">
    <citation type="submission" date="2019-06" db="EMBL/GenBank/DDBJ databases">
        <title>The complete genome of Emcibacter congregatus ZYLT.</title>
        <authorList>
            <person name="Zhao Z."/>
        </authorList>
    </citation>
    <scope>NUCLEOTIDE SEQUENCE [LARGE SCALE GENOMIC DNA]</scope>
    <source>
        <strain evidence="2">MCCC 1A06723</strain>
    </source>
</reference>
<protein>
    <submittedName>
        <fullName evidence="1">Uncharacterized protein</fullName>
    </submittedName>
</protein>
<accession>A0A501PBQ0</accession>
<organism evidence="1 2">
    <name type="scientific">Emcibacter nanhaiensis</name>
    <dbReference type="NCBI Taxonomy" id="1505037"/>
    <lineage>
        <taxon>Bacteria</taxon>
        <taxon>Pseudomonadati</taxon>
        <taxon>Pseudomonadota</taxon>
        <taxon>Alphaproteobacteria</taxon>
        <taxon>Emcibacterales</taxon>
        <taxon>Emcibacteraceae</taxon>
        <taxon>Emcibacter</taxon>
    </lineage>
</organism>
<gene>
    <name evidence="1" type="ORF">FIV46_14290</name>
</gene>
<dbReference type="AlphaFoldDB" id="A0A501PBQ0"/>
<proteinExistence type="predicted"/>
<dbReference type="Proteomes" id="UP000319148">
    <property type="component" value="Unassembled WGS sequence"/>
</dbReference>
<dbReference type="EMBL" id="VFIY01000018">
    <property type="protein sequence ID" value="TPD57294.1"/>
    <property type="molecule type" value="Genomic_DNA"/>
</dbReference>
<name>A0A501PBQ0_9PROT</name>
<evidence type="ECO:0000313" key="1">
    <source>
        <dbReference type="EMBL" id="TPD57294.1"/>
    </source>
</evidence>